<evidence type="ECO:0000256" key="1">
    <source>
        <dbReference type="ARBA" id="ARBA00022598"/>
    </source>
</evidence>
<dbReference type="InterPro" id="IPR012795">
    <property type="entry name" value="tRNA_Ile_lys_synt_N"/>
</dbReference>
<comment type="domain">
    <text evidence="6">The N-terminal region contains the highly conserved SGGXDS motif, predicted to be a P-loop motif involved in ATP binding.</text>
</comment>
<dbReference type="NCBIfam" id="TIGR02432">
    <property type="entry name" value="lysidine_TilS_N"/>
    <property type="match status" value="1"/>
</dbReference>
<name>A0A437N6E0_9SPHN</name>
<dbReference type="Gene3D" id="3.40.50.620">
    <property type="entry name" value="HUPs"/>
    <property type="match status" value="1"/>
</dbReference>
<dbReference type="Proteomes" id="UP000282837">
    <property type="component" value="Unassembled WGS sequence"/>
</dbReference>
<dbReference type="GO" id="GO:0006400">
    <property type="term" value="P:tRNA modification"/>
    <property type="evidence" value="ECO:0007669"/>
    <property type="project" value="UniProtKB-UniRule"/>
</dbReference>
<dbReference type="Pfam" id="PF01171">
    <property type="entry name" value="ATP_bind_3"/>
    <property type="match status" value="1"/>
</dbReference>
<dbReference type="PANTHER" id="PTHR43033:SF5">
    <property type="entry name" value="TRNA(ILE)-LYSIDINE SYNTHETASE"/>
    <property type="match status" value="1"/>
</dbReference>
<dbReference type="PANTHER" id="PTHR43033">
    <property type="entry name" value="TRNA(ILE)-LYSIDINE SYNTHASE-RELATED"/>
    <property type="match status" value="1"/>
</dbReference>
<dbReference type="GO" id="GO:0032267">
    <property type="term" value="F:tRNA(Ile)-lysidine synthase activity"/>
    <property type="evidence" value="ECO:0007669"/>
    <property type="project" value="UniProtKB-EC"/>
</dbReference>
<feature type="binding site" evidence="6">
    <location>
        <begin position="6"/>
        <end position="11"/>
    </location>
    <ligand>
        <name>ATP</name>
        <dbReference type="ChEBI" id="CHEBI:30616"/>
    </ligand>
</feature>
<keyword evidence="1 6" id="KW-0436">Ligase</keyword>
<dbReference type="CDD" id="cd01992">
    <property type="entry name" value="TilS_N"/>
    <property type="match status" value="1"/>
</dbReference>
<dbReference type="SUPFAM" id="SSF52402">
    <property type="entry name" value="Adenine nucleotide alpha hydrolases-like"/>
    <property type="match status" value="1"/>
</dbReference>
<evidence type="ECO:0000256" key="2">
    <source>
        <dbReference type="ARBA" id="ARBA00022694"/>
    </source>
</evidence>
<dbReference type="EMBL" id="SACO01000005">
    <property type="protein sequence ID" value="RVU05505.1"/>
    <property type="molecule type" value="Genomic_DNA"/>
</dbReference>
<dbReference type="OrthoDB" id="9807403at2"/>
<dbReference type="EC" id="6.3.4.19" evidence="6"/>
<dbReference type="HAMAP" id="MF_01161">
    <property type="entry name" value="tRNA_Ile_lys_synt"/>
    <property type="match status" value="1"/>
</dbReference>
<keyword evidence="3 6" id="KW-0547">Nucleotide-binding</keyword>
<comment type="subcellular location">
    <subcellularLocation>
        <location evidence="6">Cytoplasm</location>
    </subcellularLocation>
</comment>
<evidence type="ECO:0000313" key="9">
    <source>
        <dbReference type="Proteomes" id="UP000282837"/>
    </source>
</evidence>
<evidence type="ECO:0000256" key="6">
    <source>
        <dbReference type="HAMAP-Rule" id="MF_01161"/>
    </source>
</evidence>
<keyword evidence="2 6" id="KW-0819">tRNA processing</keyword>
<gene>
    <name evidence="6 8" type="primary">tilS</name>
    <name evidence="8" type="ORF">EOE18_09265</name>
</gene>
<evidence type="ECO:0000256" key="5">
    <source>
        <dbReference type="ARBA" id="ARBA00048539"/>
    </source>
</evidence>
<dbReference type="InterPro" id="IPR012094">
    <property type="entry name" value="tRNA_Ile_lys_synt"/>
</dbReference>
<keyword evidence="4 6" id="KW-0067">ATP-binding</keyword>
<comment type="caution">
    <text evidence="8">The sequence shown here is derived from an EMBL/GenBank/DDBJ whole genome shotgun (WGS) entry which is preliminary data.</text>
</comment>
<feature type="domain" description="tRNA(Ile)-lysidine/2-thiocytidine synthase N-terminal" evidence="7">
    <location>
        <begin position="3"/>
        <end position="178"/>
    </location>
</feature>
<protein>
    <recommendedName>
        <fullName evidence="6">tRNA(Ile)-lysidine synthase</fullName>
        <ecNumber evidence="6">6.3.4.19</ecNumber>
    </recommendedName>
    <alternativeName>
        <fullName evidence="6">tRNA(Ile)-2-lysyl-cytidine synthase</fullName>
    </alternativeName>
    <alternativeName>
        <fullName evidence="6">tRNA(Ile)-lysidine synthetase</fullName>
    </alternativeName>
</protein>
<dbReference type="AlphaFoldDB" id="A0A437N6E0"/>
<sequence length="294" mass="31470">MGIAVSGGPDSLALLLLAHAARPDAVCAATVDHGLRAESAGEAVQVARICAERGIAHEVLTITVAEGNVQSQAREARYGALSEWMRRREVAALATAHHADDQAETLLMRLNRASGVAGLAGVRERGFVPAEGDAQLLIRPLLGWRKAELADVVAQAGLEPADDPSNRNQAYDRVRMRQALAQVDWLDVHALAASAQYLAEADTALEWAAEREYGARVQREGLGMTYRPAAPRAIALRVVARIVEEIDGSAPRGSAVARLFDSLLARQPAMLGDVMARPMPGGWAFSRAPKRRAI</sequence>
<comment type="similarity">
    <text evidence="6">Belongs to the tRNA(Ile)-lysidine synthase family.</text>
</comment>
<comment type="function">
    <text evidence="6">Ligates lysine onto the cytidine present at position 34 of the AUA codon-specific tRNA(Ile) that contains the anticodon CAU, in an ATP-dependent manner. Cytidine is converted to lysidine, thus changing the amino acid specificity of the tRNA from methionine to isoleucine.</text>
</comment>
<accession>A0A437N6E0</accession>
<keyword evidence="9" id="KW-1185">Reference proteome</keyword>
<keyword evidence="6" id="KW-0963">Cytoplasm</keyword>
<reference evidence="8 9" key="1">
    <citation type="submission" date="2019-01" db="EMBL/GenBank/DDBJ databases">
        <authorList>
            <person name="Chen W.-M."/>
        </authorList>
    </citation>
    <scope>NUCLEOTIDE SEQUENCE [LARGE SCALE GENOMIC DNA]</scope>
    <source>
        <strain evidence="8 9">FSY-9</strain>
    </source>
</reference>
<evidence type="ECO:0000259" key="7">
    <source>
        <dbReference type="Pfam" id="PF01171"/>
    </source>
</evidence>
<comment type="catalytic activity">
    <reaction evidence="5 6">
        <text>cytidine(34) in tRNA(Ile2) + L-lysine + ATP = lysidine(34) in tRNA(Ile2) + AMP + diphosphate + H(+)</text>
        <dbReference type="Rhea" id="RHEA:43744"/>
        <dbReference type="Rhea" id="RHEA-COMP:10625"/>
        <dbReference type="Rhea" id="RHEA-COMP:10670"/>
        <dbReference type="ChEBI" id="CHEBI:15378"/>
        <dbReference type="ChEBI" id="CHEBI:30616"/>
        <dbReference type="ChEBI" id="CHEBI:32551"/>
        <dbReference type="ChEBI" id="CHEBI:33019"/>
        <dbReference type="ChEBI" id="CHEBI:82748"/>
        <dbReference type="ChEBI" id="CHEBI:83665"/>
        <dbReference type="ChEBI" id="CHEBI:456215"/>
        <dbReference type="EC" id="6.3.4.19"/>
    </reaction>
</comment>
<evidence type="ECO:0000256" key="3">
    <source>
        <dbReference type="ARBA" id="ARBA00022741"/>
    </source>
</evidence>
<evidence type="ECO:0000313" key="8">
    <source>
        <dbReference type="EMBL" id="RVU05505.1"/>
    </source>
</evidence>
<dbReference type="GO" id="GO:0005524">
    <property type="term" value="F:ATP binding"/>
    <property type="evidence" value="ECO:0007669"/>
    <property type="project" value="UniProtKB-UniRule"/>
</dbReference>
<dbReference type="InterPro" id="IPR014729">
    <property type="entry name" value="Rossmann-like_a/b/a_fold"/>
</dbReference>
<dbReference type="InterPro" id="IPR011063">
    <property type="entry name" value="TilS/TtcA_N"/>
</dbReference>
<dbReference type="GO" id="GO:0005737">
    <property type="term" value="C:cytoplasm"/>
    <property type="evidence" value="ECO:0007669"/>
    <property type="project" value="UniProtKB-SubCell"/>
</dbReference>
<evidence type="ECO:0000256" key="4">
    <source>
        <dbReference type="ARBA" id="ARBA00022840"/>
    </source>
</evidence>
<organism evidence="8 9">
    <name type="scientific">Novosphingobium umbonatum</name>
    <dbReference type="NCBI Taxonomy" id="1908524"/>
    <lineage>
        <taxon>Bacteria</taxon>
        <taxon>Pseudomonadati</taxon>
        <taxon>Pseudomonadota</taxon>
        <taxon>Alphaproteobacteria</taxon>
        <taxon>Sphingomonadales</taxon>
        <taxon>Sphingomonadaceae</taxon>
        <taxon>Novosphingobium</taxon>
    </lineage>
</organism>
<proteinExistence type="inferred from homology"/>